<evidence type="ECO:0000256" key="5">
    <source>
        <dbReference type="SAM" id="MobiDB-lite"/>
    </source>
</evidence>
<evidence type="ECO:0000256" key="3">
    <source>
        <dbReference type="ARBA" id="ARBA00022729"/>
    </source>
</evidence>
<feature type="signal peptide" evidence="7">
    <location>
        <begin position="1"/>
        <end position="30"/>
    </location>
</feature>
<keyword evidence="2" id="KW-0964">Secreted</keyword>
<keyword evidence="4" id="KW-0572">Peptidoglycan-anchor</keyword>
<sequence>MFMKKGKEWALSCAAVSTLILTGMCTTVHADTTTAQDTAASTTSTATANNDSLNSVTTATTQASSQNSAVTQAANSDVQDGGKVSDDFSNENNNQLGYASNFHIFANEATLNAHTNGNIAVGRLTGHVNFGTNVHEGHVDKDVSYVQAHNNIANSSFVSQTENRTNKVVFGEGNTIDVSNPNRTKVDQTDIDHLTKDETYQDKNGNQYIDFSNYFGKLESKSNSLANQDPQVTVSNSDFPDQNQRVINLEDYQPNANNQIVINVDPDVLTSGTPLTIFGLSKDNGGTNIIINVDTKGQDPYTVNSQIKLIYNDGKTNDNTERPNQETEYFDDNHLLWNFYDSTASDKLYDGQINIDRPFQGSVLAPKATINVNQNLDGNIVADKVNVNAETHRWDLQDDDSDKDDETEFELAVTIPGELPDLPGEEENNGENIYKHDKEIEEDIDPDTGGLVEVDGGSEAEKPDTDDNENGNEEDNNGSEENNEGNEENTPDENTDNEAGLITNGGSEGNTSNENNNNLEDGLLSGVVGNNKDESQTPTTDSTTSTGTLPQTGETTGIMATIIGLILAAFAFILKTTRIKKED</sequence>
<keyword evidence="6" id="KW-1133">Transmembrane helix</keyword>
<organism evidence="10 11">
    <name type="scientific">Companilactobacillus crustorum JCM 15951</name>
    <dbReference type="NCBI Taxonomy" id="1423737"/>
    <lineage>
        <taxon>Bacteria</taxon>
        <taxon>Bacillati</taxon>
        <taxon>Bacillota</taxon>
        <taxon>Bacilli</taxon>
        <taxon>Lactobacillales</taxon>
        <taxon>Lactobacillaceae</taxon>
        <taxon>Companilactobacillus</taxon>
    </lineage>
</organism>
<comment type="caution">
    <text evidence="10">The sequence shown here is derived from an EMBL/GenBank/DDBJ whole genome shotgun (WGS) entry which is preliminary data.</text>
</comment>
<protein>
    <recommendedName>
        <fullName evidence="12">Gram-positive cocci surface proteins LPxTG domain-containing protein</fullName>
    </recommendedName>
</protein>
<keyword evidence="6" id="KW-0812">Transmembrane</keyword>
<evidence type="ECO:0000256" key="7">
    <source>
        <dbReference type="SAM" id="SignalP"/>
    </source>
</evidence>
<feature type="compositionally biased region" description="Low complexity" evidence="5">
    <location>
        <begin position="536"/>
        <end position="553"/>
    </location>
</feature>
<dbReference type="EMBL" id="AZDB01000018">
    <property type="protein sequence ID" value="KRK42447.1"/>
    <property type="molecule type" value="Genomic_DNA"/>
</dbReference>
<dbReference type="NCBIfam" id="TIGR01167">
    <property type="entry name" value="LPXTG_anchor"/>
    <property type="match status" value="1"/>
</dbReference>
<feature type="compositionally biased region" description="Low complexity" evidence="5">
    <location>
        <begin position="509"/>
        <end position="526"/>
    </location>
</feature>
<feature type="compositionally biased region" description="Acidic residues" evidence="5">
    <location>
        <begin position="466"/>
        <end position="496"/>
    </location>
</feature>
<dbReference type="Pfam" id="PF20597">
    <property type="entry name" value="pAdhesive_15"/>
    <property type="match status" value="1"/>
</dbReference>
<dbReference type="AlphaFoldDB" id="A0A837RJN0"/>
<evidence type="ECO:0008006" key="12">
    <source>
        <dbReference type="Google" id="ProtNLM"/>
    </source>
</evidence>
<feature type="transmembrane region" description="Helical" evidence="6">
    <location>
        <begin position="556"/>
        <end position="574"/>
    </location>
</feature>
<feature type="compositionally biased region" description="Low complexity" evidence="5">
    <location>
        <begin position="63"/>
        <end position="76"/>
    </location>
</feature>
<keyword evidence="1" id="KW-0134">Cell wall</keyword>
<dbReference type="RefSeq" id="WP_057867570.1">
    <property type="nucleotide sequence ID" value="NZ_AZDB01000018.1"/>
</dbReference>
<gene>
    <name evidence="10" type="ORF">FD26_GL000541</name>
</gene>
<evidence type="ECO:0000256" key="2">
    <source>
        <dbReference type="ARBA" id="ARBA00022525"/>
    </source>
</evidence>
<dbReference type="InterPro" id="IPR026588">
    <property type="entry name" value="Choice_anch_A"/>
</dbReference>
<keyword evidence="6" id="KW-0472">Membrane</keyword>
<feature type="domain" description="Choice-of-anchor A" evidence="9">
    <location>
        <begin position="96"/>
        <end position="392"/>
    </location>
</feature>
<evidence type="ECO:0000259" key="8">
    <source>
        <dbReference type="Pfam" id="PF00746"/>
    </source>
</evidence>
<feature type="region of interest" description="Disordered" evidence="5">
    <location>
        <begin position="438"/>
        <end position="553"/>
    </location>
</feature>
<dbReference type="Proteomes" id="UP000050964">
    <property type="component" value="Unassembled WGS sequence"/>
</dbReference>
<reference evidence="10 11" key="1">
    <citation type="journal article" date="2015" name="Genome Announc.">
        <title>Expanding the biotechnology potential of lactobacilli through comparative genomics of 213 strains and associated genera.</title>
        <authorList>
            <person name="Sun Z."/>
            <person name="Harris H.M."/>
            <person name="McCann A."/>
            <person name="Guo C."/>
            <person name="Argimon S."/>
            <person name="Zhang W."/>
            <person name="Yang X."/>
            <person name="Jeffery I.B."/>
            <person name="Cooney J.C."/>
            <person name="Kagawa T.F."/>
            <person name="Liu W."/>
            <person name="Song Y."/>
            <person name="Salvetti E."/>
            <person name="Wrobel A."/>
            <person name="Rasinkangas P."/>
            <person name="Parkhill J."/>
            <person name="Rea M.C."/>
            <person name="O'Sullivan O."/>
            <person name="Ritari J."/>
            <person name="Douillard F.P."/>
            <person name="Paul Ross R."/>
            <person name="Yang R."/>
            <person name="Briner A.E."/>
            <person name="Felis G.E."/>
            <person name="de Vos W.M."/>
            <person name="Barrangou R."/>
            <person name="Klaenhammer T.R."/>
            <person name="Caufield P.W."/>
            <person name="Cui Y."/>
            <person name="Zhang H."/>
            <person name="O'Toole P.W."/>
        </authorList>
    </citation>
    <scope>NUCLEOTIDE SEQUENCE [LARGE SCALE GENOMIC DNA]</scope>
    <source>
        <strain evidence="10 11">JCM 15951</strain>
    </source>
</reference>
<evidence type="ECO:0000256" key="1">
    <source>
        <dbReference type="ARBA" id="ARBA00022512"/>
    </source>
</evidence>
<evidence type="ECO:0000256" key="6">
    <source>
        <dbReference type="SAM" id="Phobius"/>
    </source>
</evidence>
<proteinExistence type="predicted"/>
<evidence type="ECO:0000256" key="4">
    <source>
        <dbReference type="ARBA" id="ARBA00023088"/>
    </source>
</evidence>
<accession>A0A837RJN0</accession>
<feature type="domain" description="Gram-positive cocci surface proteins LPxTG" evidence="8">
    <location>
        <begin position="542"/>
        <end position="580"/>
    </location>
</feature>
<keyword evidence="3 7" id="KW-0732">Signal</keyword>
<feature type="chain" id="PRO_5033004657" description="Gram-positive cocci surface proteins LPxTG domain-containing protein" evidence="7">
    <location>
        <begin position="31"/>
        <end position="583"/>
    </location>
</feature>
<name>A0A837RJN0_9LACO</name>
<evidence type="ECO:0000313" key="11">
    <source>
        <dbReference type="Proteomes" id="UP000050964"/>
    </source>
</evidence>
<evidence type="ECO:0000313" key="10">
    <source>
        <dbReference type="EMBL" id="KRK42447.1"/>
    </source>
</evidence>
<feature type="region of interest" description="Disordered" evidence="5">
    <location>
        <begin position="63"/>
        <end position="92"/>
    </location>
</feature>
<dbReference type="Pfam" id="PF00746">
    <property type="entry name" value="Gram_pos_anchor"/>
    <property type="match status" value="1"/>
</dbReference>
<dbReference type="InterPro" id="IPR019931">
    <property type="entry name" value="LPXTG_anchor"/>
</dbReference>
<evidence type="ECO:0000259" key="9">
    <source>
        <dbReference type="Pfam" id="PF20597"/>
    </source>
</evidence>